<organism evidence="1 2">
    <name type="scientific">Mucor velutinosus</name>
    <dbReference type="NCBI Taxonomy" id="708070"/>
    <lineage>
        <taxon>Eukaryota</taxon>
        <taxon>Fungi</taxon>
        <taxon>Fungi incertae sedis</taxon>
        <taxon>Mucoromycota</taxon>
        <taxon>Mucoromycotina</taxon>
        <taxon>Mucoromycetes</taxon>
        <taxon>Mucorales</taxon>
        <taxon>Mucorineae</taxon>
        <taxon>Mucoraceae</taxon>
        <taxon>Mucor</taxon>
    </lineage>
</organism>
<accession>A0AAN7D9H3</accession>
<dbReference type="Proteomes" id="UP001304243">
    <property type="component" value="Unassembled WGS sequence"/>
</dbReference>
<sequence length="412" mass="47782">MRNFIFTKAQLLSLRSLGSSFINFRIFPKLSFRTLQQPRRHGGLQVLDPIVQQQALQWRWICPLILATCHSPLLPTYTTPNIPLQYTLQWYFHSTAFSDYFYYLLFPTARQTIWFQHRPSPHQAFLNILTNVITTMDRIPRSFTTCHLDFHTGLSLPFLEIILHTLPSTHPHFSSFTAPDQLFDRHHAVQKLLAIDVFTFDFDLQVIRLRNWTFLEFCHYPRISHRVARWIEEGQIYLQPFFLALCRQAPRHSFTSASFGANPHNIRPLIRRLIKPITPLPPTVPLNSIQYYKHLVSTEMPTINTSPHLFSHPNGASFGNYLFSFNPELYGIDLSIEKFPPNRSSTTSSPQLTLHLRVLSVWPRARRISNISSLLVLSNSLYGGSLPLHTYPTHRSPTTSFSHSSTAFKLYP</sequence>
<comment type="caution">
    <text evidence="1">The sequence shown here is derived from an EMBL/GenBank/DDBJ whole genome shotgun (WGS) entry which is preliminary data.</text>
</comment>
<keyword evidence="2" id="KW-1185">Reference proteome</keyword>
<name>A0AAN7D9H3_9FUNG</name>
<dbReference type="AlphaFoldDB" id="A0AAN7D9H3"/>
<dbReference type="RefSeq" id="XP_064677026.1">
    <property type="nucleotide sequence ID" value="XM_064824090.1"/>
</dbReference>
<proteinExistence type="predicted"/>
<dbReference type="GeneID" id="89948476"/>
<evidence type="ECO:0000313" key="2">
    <source>
        <dbReference type="Proteomes" id="UP001304243"/>
    </source>
</evidence>
<protein>
    <submittedName>
        <fullName evidence="1">Uncharacterized protein</fullName>
    </submittedName>
</protein>
<reference evidence="1 2" key="1">
    <citation type="submission" date="2022-11" db="EMBL/GenBank/DDBJ databases">
        <title>Mucor velutinosus strain NIH1002 WGS.</title>
        <authorList>
            <person name="Subramanian P."/>
            <person name="Mullikin J.C."/>
            <person name="Segre J.A."/>
            <person name="Zelazny A.M."/>
        </authorList>
    </citation>
    <scope>NUCLEOTIDE SEQUENCE [LARGE SCALE GENOMIC DNA]</scope>
    <source>
        <strain evidence="1 2">NIH1002</strain>
    </source>
</reference>
<dbReference type="EMBL" id="JASEJX010000033">
    <property type="protein sequence ID" value="KAK4510360.1"/>
    <property type="molecule type" value="Genomic_DNA"/>
</dbReference>
<evidence type="ECO:0000313" key="1">
    <source>
        <dbReference type="EMBL" id="KAK4510360.1"/>
    </source>
</evidence>
<gene>
    <name evidence="1" type="ORF">ATC70_004790</name>
</gene>